<gene>
    <name evidence="1" type="ORF">PYCCODRAFT_1149756</name>
</gene>
<evidence type="ECO:0000313" key="1">
    <source>
        <dbReference type="EMBL" id="OSC97275.1"/>
    </source>
</evidence>
<proteinExistence type="predicted"/>
<organism evidence="1 2">
    <name type="scientific">Trametes coccinea (strain BRFM310)</name>
    <name type="common">Pycnoporus coccineus</name>
    <dbReference type="NCBI Taxonomy" id="1353009"/>
    <lineage>
        <taxon>Eukaryota</taxon>
        <taxon>Fungi</taxon>
        <taxon>Dikarya</taxon>
        <taxon>Basidiomycota</taxon>
        <taxon>Agaricomycotina</taxon>
        <taxon>Agaricomycetes</taxon>
        <taxon>Polyporales</taxon>
        <taxon>Polyporaceae</taxon>
        <taxon>Trametes</taxon>
    </lineage>
</organism>
<dbReference type="EMBL" id="KZ084154">
    <property type="protein sequence ID" value="OSC97275.1"/>
    <property type="molecule type" value="Genomic_DNA"/>
</dbReference>
<evidence type="ECO:0000313" key="2">
    <source>
        <dbReference type="Proteomes" id="UP000193067"/>
    </source>
</evidence>
<accession>A0A1Y2I833</accession>
<reference evidence="1 2" key="1">
    <citation type="journal article" date="2015" name="Biotechnol. Biofuels">
        <title>Enhanced degradation of softwood versus hardwood by the white-rot fungus Pycnoporus coccineus.</title>
        <authorList>
            <person name="Couturier M."/>
            <person name="Navarro D."/>
            <person name="Chevret D."/>
            <person name="Henrissat B."/>
            <person name="Piumi F."/>
            <person name="Ruiz-Duenas F.J."/>
            <person name="Martinez A.T."/>
            <person name="Grigoriev I.V."/>
            <person name="Riley R."/>
            <person name="Lipzen A."/>
            <person name="Berrin J.G."/>
            <person name="Master E.R."/>
            <person name="Rosso M.N."/>
        </authorList>
    </citation>
    <scope>NUCLEOTIDE SEQUENCE [LARGE SCALE GENOMIC DNA]</scope>
    <source>
        <strain evidence="1 2">BRFM310</strain>
    </source>
</reference>
<dbReference type="AlphaFoldDB" id="A0A1Y2I833"/>
<keyword evidence="2" id="KW-1185">Reference proteome</keyword>
<name>A0A1Y2I833_TRAC3</name>
<protein>
    <submittedName>
        <fullName evidence="1">Uncharacterized protein</fullName>
    </submittedName>
</protein>
<sequence length="154" mass="17491">MMCSRESMGCLGGAISGKKRMRVVKVMKGKRDSLVVVNRRRRSRGGLPQSTQLEQKRELWSNWSDGDDWAESGQVEGENLPRWSCKADTSMACPRLAGSQVRGHCIWGQLQLAFTHPHVGFLFLPLCVERSEARVKDHLYLRVRRDRSHGDAAR</sequence>
<dbReference type="Proteomes" id="UP000193067">
    <property type="component" value="Unassembled WGS sequence"/>
</dbReference>